<sequence>MNNLVATSREPYTKKQGKQHQVLAGNFTLDRASGAGLTVSSKADGTSSKKRIMHPALKMAFEAAYPSKHIPTTGTSSTSTVPSLKIQGLVQKDCFEPYFDAAVQQPEANRGFQPAATSLFQRVDFAGEGGEDVLKNPCFQSIPAAAQEFDVL</sequence>
<dbReference type="EMBL" id="MU853225">
    <property type="protein sequence ID" value="KAK4126408.1"/>
    <property type="molecule type" value="Genomic_DNA"/>
</dbReference>
<dbReference type="RefSeq" id="XP_062650179.1">
    <property type="nucleotide sequence ID" value="XM_062796965.1"/>
</dbReference>
<accession>A0AAN6U4P3</accession>
<reference evidence="1" key="1">
    <citation type="journal article" date="2023" name="Mol. Phylogenet. Evol.">
        <title>Genome-scale phylogeny and comparative genomics of the fungal order Sordariales.</title>
        <authorList>
            <person name="Hensen N."/>
            <person name="Bonometti L."/>
            <person name="Westerberg I."/>
            <person name="Brannstrom I.O."/>
            <person name="Guillou S."/>
            <person name="Cros-Aarteil S."/>
            <person name="Calhoun S."/>
            <person name="Haridas S."/>
            <person name="Kuo A."/>
            <person name="Mondo S."/>
            <person name="Pangilinan J."/>
            <person name="Riley R."/>
            <person name="LaButti K."/>
            <person name="Andreopoulos B."/>
            <person name="Lipzen A."/>
            <person name="Chen C."/>
            <person name="Yan M."/>
            <person name="Daum C."/>
            <person name="Ng V."/>
            <person name="Clum A."/>
            <person name="Steindorff A."/>
            <person name="Ohm R.A."/>
            <person name="Martin F."/>
            <person name="Silar P."/>
            <person name="Natvig D.O."/>
            <person name="Lalanne C."/>
            <person name="Gautier V."/>
            <person name="Ament-Velasquez S.L."/>
            <person name="Kruys A."/>
            <person name="Hutchinson M.I."/>
            <person name="Powell A.J."/>
            <person name="Barry K."/>
            <person name="Miller A.N."/>
            <person name="Grigoriev I.V."/>
            <person name="Debuchy R."/>
            <person name="Gladieux P."/>
            <person name="Hiltunen Thoren M."/>
            <person name="Johannesson H."/>
        </authorList>
    </citation>
    <scope>NUCLEOTIDE SEQUENCE</scope>
    <source>
        <strain evidence="1">CBS 731.68</strain>
    </source>
</reference>
<dbReference type="GeneID" id="87833733"/>
<name>A0AAN6U4P3_9PEZI</name>
<dbReference type="Proteomes" id="UP001302602">
    <property type="component" value="Unassembled WGS sequence"/>
</dbReference>
<evidence type="ECO:0000313" key="1">
    <source>
        <dbReference type="EMBL" id="KAK4126408.1"/>
    </source>
</evidence>
<reference evidence="1" key="2">
    <citation type="submission" date="2023-05" db="EMBL/GenBank/DDBJ databases">
        <authorList>
            <consortium name="Lawrence Berkeley National Laboratory"/>
            <person name="Steindorff A."/>
            <person name="Hensen N."/>
            <person name="Bonometti L."/>
            <person name="Westerberg I."/>
            <person name="Brannstrom I.O."/>
            <person name="Guillou S."/>
            <person name="Cros-Aarteil S."/>
            <person name="Calhoun S."/>
            <person name="Haridas S."/>
            <person name="Kuo A."/>
            <person name="Mondo S."/>
            <person name="Pangilinan J."/>
            <person name="Riley R."/>
            <person name="Labutti K."/>
            <person name="Andreopoulos B."/>
            <person name="Lipzen A."/>
            <person name="Chen C."/>
            <person name="Yanf M."/>
            <person name="Daum C."/>
            <person name="Ng V."/>
            <person name="Clum A."/>
            <person name="Ohm R."/>
            <person name="Martin F."/>
            <person name="Silar P."/>
            <person name="Natvig D."/>
            <person name="Lalanne C."/>
            <person name="Gautier V."/>
            <person name="Ament-Velasquez S.L."/>
            <person name="Kruys A."/>
            <person name="Hutchinson M.I."/>
            <person name="Powell A.J."/>
            <person name="Barry K."/>
            <person name="Miller A.N."/>
            <person name="Grigoriev I.V."/>
            <person name="Debuchy R."/>
            <person name="Gladieux P."/>
            <person name="Thoren M.H."/>
            <person name="Johannesson H."/>
        </authorList>
    </citation>
    <scope>NUCLEOTIDE SEQUENCE</scope>
    <source>
        <strain evidence="1">CBS 731.68</strain>
    </source>
</reference>
<proteinExistence type="predicted"/>
<comment type="caution">
    <text evidence="1">The sequence shown here is derived from an EMBL/GenBank/DDBJ whole genome shotgun (WGS) entry which is preliminary data.</text>
</comment>
<keyword evidence="2" id="KW-1185">Reference proteome</keyword>
<dbReference type="AlphaFoldDB" id="A0AAN6U4P3"/>
<protein>
    <submittedName>
        <fullName evidence="1">Uncharacterized protein</fullName>
    </submittedName>
</protein>
<evidence type="ECO:0000313" key="2">
    <source>
        <dbReference type="Proteomes" id="UP001302602"/>
    </source>
</evidence>
<gene>
    <name evidence="1" type="ORF">N657DRAFT_688946</name>
</gene>
<organism evidence="1 2">
    <name type="scientific">Parathielavia appendiculata</name>
    <dbReference type="NCBI Taxonomy" id="2587402"/>
    <lineage>
        <taxon>Eukaryota</taxon>
        <taxon>Fungi</taxon>
        <taxon>Dikarya</taxon>
        <taxon>Ascomycota</taxon>
        <taxon>Pezizomycotina</taxon>
        <taxon>Sordariomycetes</taxon>
        <taxon>Sordariomycetidae</taxon>
        <taxon>Sordariales</taxon>
        <taxon>Chaetomiaceae</taxon>
        <taxon>Parathielavia</taxon>
    </lineage>
</organism>